<dbReference type="EnsemblMetazoa" id="ADIR002232-RA">
    <property type="protein sequence ID" value="ADIR002232-PA"/>
    <property type="gene ID" value="ADIR002232"/>
</dbReference>
<organism evidence="7 8">
    <name type="scientific">Anopheles dirus</name>
    <dbReference type="NCBI Taxonomy" id="7168"/>
    <lineage>
        <taxon>Eukaryota</taxon>
        <taxon>Metazoa</taxon>
        <taxon>Ecdysozoa</taxon>
        <taxon>Arthropoda</taxon>
        <taxon>Hexapoda</taxon>
        <taxon>Insecta</taxon>
        <taxon>Pterygota</taxon>
        <taxon>Neoptera</taxon>
        <taxon>Endopterygota</taxon>
        <taxon>Diptera</taxon>
        <taxon>Nematocera</taxon>
        <taxon>Culicoidea</taxon>
        <taxon>Culicidae</taxon>
        <taxon>Anophelinae</taxon>
        <taxon>Anopheles</taxon>
    </lineage>
</organism>
<evidence type="ECO:0000313" key="8">
    <source>
        <dbReference type="Proteomes" id="UP000075884"/>
    </source>
</evidence>
<dbReference type="GO" id="GO:0003676">
    <property type="term" value="F:nucleic acid binding"/>
    <property type="evidence" value="ECO:0007669"/>
    <property type="project" value="InterPro"/>
</dbReference>
<feature type="compositionally biased region" description="Low complexity" evidence="5">
    <location>
        <begin position="254"/>
        <end position="265"/>
    </location>
</feature>
<evidence type="ECO:0000256" key="3">
    <source>
        <dbReference type="ARBA" id="ARBA00022833"/>
    </source>
</evidence>
<evidence type="ECO:0000256" key="4">
    <source>
        <dbReference type="PROSITE-ProRule" id="PRU00047"/>
    </source>
</evidence>
<sequence>MREFRPSWSDLFRGVCLAEARTHPDTACFQGGHTNTTGAVPMCTIATSVTTAVQGLGTGRMGLDAIQPRQGSTESAASGDSDGGGGGLYGSSVSPAAAAAALQWYYLANLDTHSSDSLQSSKLFSPSYWAGSGMFAGSLLTPEDTRQDDCDSPLLAEELAELCDQFDDLGLFELSGRTRTNQVDATPHHACYGRLALSSTLKELGSYGRSVSPTSSIPQPHHHHHHQHQHHHHHHAKHHHHAHHHELPLTSPRHQQQPFHQQQQQLSAGNHHYQPAEYGVHHPLPLHSAPSEHQHHQLQGGSNALKCSKLPPANYLCHLCFKKGHYIRDCPQARPKAEGKTPYQGKKRCFGEYKCPKCKRKWMSGNSWANHGQECIKCHINVYPHKQRPLEKPDGLDVSDQSKVHPQMLCEKCKTLGYYCRRIQ</sequence>
<feature type="compositionally biased region" description="Basic residues" evidence="5">
    <location>
        <begin position="220"/>
        <end position="244"/>
    </location>
</feature>
<proteinExistence type="predicted"/>
<reference evidence="8" key="1">
    <citation type="submission" date="2013-03" db="EMBL/GenBank/DDBJ databases">
        <title>The Genome Sequence of Anopheles dirus WRAIR2.</title>
        <authorList>
            <consortium name="The Broad Institute Genomics Platform"/>
            <person name="Neafsey D.E."/>
            <person name="Walton C."/>
            <person name="Walker B."/>
            <person name="Young S.K."/>
            <person name="Zeng Q."/>
            <person name="Gargeya S."/>
            <person name="Fitzgerald M."/>
            <person name="Haas B."/>
            <person name="Abouelleil A."/>
            <person name="Allen A.W."/>
            <person name="Alvarado L."/>
            <person name="Arachchi H.M."/>
            <person name="Berlin A.M."/>
            <person name="Chapman S.B."/>
            <person name="Gainer-Dewar J."/>
            <person name="Goldberg J."/>
            <person name="Griggs A."/>
            <person name="Gujja S."/>
            <person name="Hansen M."/>
            <person name="Howarth C."/>
            <person name="Imamovic A."/>
            <person name="Ireland A."/>
            <person name="Larimer J."/>
            <person name="McCowan C."/>
            <person name="Murphy C."/>
            <person name="Pearson M."/>
            <person name="Poon T.W."/>
            <person name="Priest M."/>
            <person name="Roberts A."/>
            <person name="Saif S."/>
            <person name="Shea T."/>
            <person name="Sisk P."/>
            <person name="Sykes S."/>
            <person name="Wortman J."/>
            <person name="Nusbaum C."/>
            <person name="Birren B."/>
        </authorList>
    </citation>
    <scope>NUCLEOTIDE SEQUENCE [LARGE SCALE GENOMIC DNA]</scope>
    <source>
        <strain evidence="8">WRAIR2</strain>
    </source>
</reference>
<dbReference type="InterPro" id="IPR033446">
    <property type="entry name" value="ZCCHC24_Znf-3CxxC"/>
</dbReference>
<dbReference type="GO" id="GO:0008270">
    <property type="term" value="F:zinc ion binding"/>
    <property type="evidence" value="ECO:0007669"/>
    <property type="project" value="UniProtKB-KW"/>
</dbReference>
<evidence type="ECO:0000256" key="1">
    <source>
        <dbReference type="ARBA" id="ARBA00022723"/>
    </source>
</evidence>
<dbReference type="Pfam" id="PF23490">
    <property type="entry name" value="ZCCHC24_C"/>
    <property type="match status" value="1"/>
</dbReference>
<dbReference type="AlphaFoldDB" id="A0A182N3M0"/>
<evidence type="ECO:0000256" key="2">
    <source>
        <dbReference type="ARBA" id="ARBA00022771"/>
    </source>
</evidence>
<feature type="region of interest" description="Disordered" evidence="5">
    <location>
        <begin position="63"/>
        <end position="83"/>
    </location>
</feature>
<evidence type="ECO:0000313" key="7">
    <source>
        <dbReference type="EnsemblMetazoa" id="ADIR002232-PA"/>
    </source>
</evidence>
<feature type="compositionally biased region" description="Low complexity" evidence="5">
    <location>
        <begin position="71"/>
        <end position="80"/>
    </location>
</feature>
<dbReference type="SMART" id="SM01328">
    <property type="entry name" value="zf-3CxxC"/>
    <property type="match status" value="1"/>
</dbReference>
<protein>
    <recommendedName>
        <fullName evidence="6">CCHC-type domain-containing protein</fullName>
    </recommendedName>
</protein>
<reference evidence="7" key="2">
    <citation type="submission" date="2020-05" db="UniProtKB">
        <authorList>
            <consortium name="EnsemblMetazoa"/>
        </authorList>
    </citation>
    <scope>IDENTIFICATION</scope>
    <source>
        <strain evidence="7">WRAIR2</strain>
    </source>
</reference>
<keyword evidence="3" id="KW-0862">Zinc</keyword>
<dbReference type="InterPro" id="IPR025829">
    <property type="entry name" value="Zn_knuckle_CX2CX3GHX4C"/>
</dbReference>
<feature type="compositionally biased region" description="Polar residues" evidence="5">
    <location>
        <begin position="209"/>
        <end position="218"/>
    </location>
</feature>
<dbReference type="SMART" id="SM00343">
    <property type="entry name" value="ZnF_C2HC"/>
    <property type="match status" value="1"/>
</dbReference>
<dbReference type="InterPro" id="IPR036875">
    <property type="entry name" value="Znf_CCHC_sf"/>
</dbReference>
<dbReference type="InterPro" id="IPR001878">
    <property type="entry name" value="Znf_CCHC"/>
</dbReference>
<dbReference type="Gene3D" id="4.10.60.10">
    <property type="entry name" value="Zinc finger, CCHC-type"/>
    <property type="match status" value="1"/>
</dbReference>
<accession>A0A182N3M0</accession>
<feature type="domain" description="CCHC-type" evidence="6">
    <location>
        <begin position="317"/>
        <end position="332"/>
    </location>
</feature>
<dbReference type="Pfam" id="PF17180">
    <property type="entry name" value="Zn_ribbon_3CxxC_2"/>
    <property type="match status" value="1"/>
</dbReference>
<dbReference type="Pfam" id="PF13696">
    <property type="entry name" value="zf-CCHC_2"/>
    <property type="match status" value="1"/>
</dbReference>
<feature type="region of interest" description="Disordered" evidence="5">
    <location>
        <begin position="206"/>
        <end position="297"/>
    </location>
</feature>
<keyword evidence="2 4" id="KW-0863">Zinc-finger</keyword>
<evidence type="ECO:0000256" key="5">
    <source>
        <dbReference type="SAM" id="MobiDB-lite"/>
    </source>
</evidence>
<keyword evidence="8" id="KW-1185">Reference proteome</keyword>
<evidence type="ECO:0000259" key="6">
    <source>
        <dbReference type="PROSITE" id="PS50158"/>
    </source>
</evidence>
<dbReference type="InterPro" id="IPR057809">
    <property type="entry name" value="ZCCHC24_C"/>
</dbReference>
<dbReference type="Proteomes" id="UP000075884">
    <property type="component" value="Unassembled WGS sequence"/>
</dbReference>
<name>A0A182N3M0_9DIPT</name>
<dbReference type="InterPro" id="IPR027377">
    <property type="entry name" value="ZAR1/RTP1-5-like_Znf-3CxxC"/>
</dbReference>
<keyword evidence="1" id="KW-0479">Metal-binding</keyword>
<dbReference type="VEuPathDB" id="VectorBase:ADIR002232"/>
<dbReference type="PROSITE" id="PS50158">
    <property type="entry name" value="ZF_CCHC"/>
    <property type="match status" value="1"/>
</dbReference>
<dbReference type="SUPFAM" id="SSF57756">
    <property type="entry name" value="Retrovirus zinc finger-like domains"/>
    <property type="match status" value="1"/>
</dbReference>